<dbReference type="EMBL" id="JAYMGO010000001">
    <property type="protein sequence ID" value="KAL1281781.1"/>
    <property type="molecule type" value="Genomic_DNA"/>
</dbReference>
<comment type="caution">
    <text evidence="1">The sequence shown here is derived from an EMBL/GenBank/DDBJ whole genome shotgun (WGS) entry which is preliminary data.</text>
</comment>
<proteinExistence type="predicted"/>
<keyword evidence="2" id="KW-1185">Reference proteome</keyword>
<sequence length="109" mass="12073">MNGHTLAGSCWFIYRPHPLTHCLFSSLQGTRDPMFLSGVSFPPDWPIYNETLIKLSVYGVNDGHQQTVSKAAILSKSDLEAALVSVPCSFAGADLSFWFMFFLFADLGH</sequence>
<organism evidence="1 2">
    <name type="scientific">Cirrhinus molitorella</name>
    <name type="common">mud carp</name>
    <dbReference type="NCBI Taxonomy" id="172907"/>
    <lineage>
        <taxon>Eukaryota</taxon>
        <taxon>Metazoa</taxon>
        <taxon>Chordata</taxon>
        <taxon>Craniata</taxon>
        <taxon>Vertebrata</taxon>
        <taxon>Euteleostomi</taxon>
        <taxon>Actinopterygii</taxon>
        <taxon>Neopterygii</taxon>
        <taxon>Teleostei</taxon>
        <taxon>Ostariophysi</taxon>
        <taxon>Cypriniformes</taxon>
        <taxon>Cyprinidae</taxon>
        <taxon>Labeoninae</taxon>
        <taxon>Labeonini</taxon>
        <taxon>Cirrhinus</taxon>
    </lineage>
</organism>
<reference evidence="1 2" key="1">
    <citation type="submission" date="2023-09" db="EMBL/GenBank/DDBJ databases">
        <authorList>
            <person name="Wang M."/>
        </authorList>
    </citation>
    <scope>NUCLEOTIDE SEQUENCE [LARGE SCALE GENOMIC DNA]</scope>
    <source>
        <strain evidence="1">GT-2023</strain>
        <tissue evidence="1">Liver</tissue>
    </source>
</reference>
<evidence type="ECO:0000313" key="2">
    <source>
        <dbReference type="Proteomes" id="UP001558613"/>
    </source>
</evidence>
<protein>
    <submittedName>
        <fullName evidence="1">Uncharacterized protein</fullName>
    </submittedName>
</protein>
<dbReference type="Proteomes" id="UP001558613">
    <property type="component" value="Unassembled WGS sequence"/>
</dbReference>
<gene>
    <name evidence="1" type="ORF">QQF64_000584</name>
</gene>
<accession>A0ABR3NYY8</accession>
<name>A0ABR3NYY8_9TELE</name>
<evidence type="ECO:0000313" key="1">
    <source>
        <dbReference type="EMBL" id="KAL1281781.1"/>
    </source>
</evidence>